<dbReference type="Pfam" id="PF00254">
    <property type="entry name" value="FKBP_C"/>
    <property type="match status" value="3"/>
</dbReference>
<dbReference type="GO" id="GO:0003755">
    <property type="term" value="F:peptidyl-prolyl cis-trans isomerase activity"/>
    <property type="evidence" value="ECO:0007669"/>
    <property type="project" value="UniProtKB-KW"/>
</dbReference>
<gene>
    <name evidence="21" type="ORF">EZV62_016544</name>
</gene>
<feature type="repeat" description="TPR" evidence="18">
    <location>
        <begin position="534"/>
        <end position="567"/>
    </location>
</feature>
<dbReference type="PANTHER" id="PTHR46512:SF8">
    <property type="entry name" value="PEPTIDYLPROLYL ISOMERASE"/>
    <property type="match status" value="1"/>
</dbReference>
<dbReference type="GO" id="GO:0005739">
    <property type="term" value="C:mitochondrion"/>
    <property type="evidence" value="ECO:0007669"/>
    <property type="project" value="UniProtKB-SubCell"/>
</dbReference>
<dbReference type="FunFam" id="1.25.40.10:FF:000008">
    <property type="entry name" value="Peptidylprolyl isomerase"/>
    <property type="match status" value="1"/>
</dbReference>
<dbReference type="FunFam" id="3.10.50.40:FF:000052">
    <property type="entry name" value="Peptidylprolyl isomerase"/>
    <property type="match status" value="1"/>
</dbReference>
<dbReference type="InterPro" id="IPR019734">
    <property type="entry name" value="TPR_rpt"/>
</dbReference>
<comment type="catalytic activity">
    <reaction evidence="1 17">
        <text>[protein]-peptidylproline (omega=180) = [protein]-peptidylproline (omega=0)</text>
        <dbReference type="Rhea" id="RHEA:16237"/>
        <dbReference type="Rhea" id="RHEA-COMP:10747"/>
        <dbReference type="Rhea" id="RHEA-COMP:10748"/>
        <dbReference type="ChEBI" id="CHEBI:83833"/>
        <dbReference type="ChEBI" id="CHEBI:83834"/>
        <dbReference type="EC" id="5.2.1.8"/>
    </reaction>
</comment>
<comment type="similarity">
    <text evidence="6">Belongs to the FKBP-type PPIase family.</text>
</comment>
<dbReference type="AlphaFoldDB" id="A0A5C7HPM4"/>
<feature type="domain" description="PPIase FKBP-type" evidence="20">
    <location>
        <begin position="47"/>
        <end position="143"/>
    </location>
</feature>
<organism evidence="21 22">
    <name type="scientific">Acer yangbiense</name>
    <dbReference type="NCBI Taxonomy" id="1000413"/>
    <lineage>
        <taxon>Eukaryota</taxon>
        <taxon>Viridiplantae</taxon>
        <taxon>Streptophyta</taxon>
        <taxon>Embryophyta</taxon>
        <taxon>Tracheophyta</taxon>
        <taxon>Spermatophyta</taxon>
        <taxon>Magnoliopsida</taxon>
        <taxon>eudicotyledons</taxon>
        <taxon>Gunneridae</taxon>
        <taxon>Pentapetalae</taxon>
        <taxon>rosids</taxon>
        <taxon>malvids</taxon>
        <taxon>Sapindales</taxon>
        <taxon>Sapindaceae</taxon>
        <taxon>Hippocastanoideae</taxon>
        <taxon>Acereae</taxon>
        <taxon>Acer</taxon>
    </lineage>
</organism>
<dbReference type="FunFam" id="3.10.50.40:FF:000029">
    <property type="entry name" value="Peptidylprolyl isomerase"/>
    <property type="match status" value="1"/>
</dbReference>
<keyword evidence="8" id="KW-0597">Phosphoprotein</keyword>
<reference evidence="22" key="1">
    <citation type="journal article" date="2019" name="Gigascience">
        <title>De novo genome assembly of the endangered Acer yangbiense, a plant species with extremely small populations endemic to Yunnan Province, China.</title>
        <authorList>
            <person name="Yang J."/>
            <person name="Wariss H.M."/>
            <person name="Tao L."/>
            <person name="Zhang R."/>
            <person name="Yun Q."/>
            <person name="Hollingsworth P."/>
            <person name="Dao Z."/>
            <person name="Luo G."/>
            <person name="Guo H."/>
            <person name="Ma Y."/>
            <person name="Sun W."/>
        </authorList>
    </citation>
    <scope>NUCLEOTIDE SEQUENCE [LARGE SCALE GENOMIC DNA]</scope>
    <source>
        <strain evidence="22">cv. Malutang</strain>
    </source>
</reference>
<evidence type="ECO:0000256" key="4">
    <source>
        <dbReference type="ARBA" id="ARBA00004245"/>
    </source>
</evidence>
<keyword evidence="14" id="KW-0206">Cytoskeleton</keyword>
<dbReference type="Proteomes" id="UP000323000">
    <property type="component" value="Chromosome 7"/>
</dbReference>
<dbReference type="SUPFAM" id="SSF48452">
    <property type="entry name" value="TPR-like"/>
    <property type="match status" value="1"/>
</dbReference>
<dbReference type="InterPro" id="IPR013105">
    <property type="entry name" value="TPR_2"/>
</dbReference>
<evidence type="ECO:0000259" key="20">
    <source>
        <dbReference type="PROSITE" id="PS50059"/>
    </source>
</evidence>
<keyword evidence="10" id="KW-0677">Repeat</keyword>
<feature type="region of interest" description="Disordered" evidence="19">
    <location>
        <begin position="604"/>
        <end position="647"/>
    </location>
</feature>
<evidence type="ECO:0000256" key="11">
    <source>
        <dbReference type="ARBA" id="ARBA00022803"/>
    </source>
</evidence>
<keyword evidence="7" id="KW-0488">Methylation</keyword>
<dbReference type="GO" id="GO:0005874">
    <property type="term" value="C:microtubule"/>
    <property type="evidence" value="ECO:0007669"/>
    <property type="project" value="UniProtKB-KW"/>
</dbReference>
<evidence type="ECO:0000256" key="10">
    <source>
        <dbReference type="ARBA" id="ARBA00022737"/>
    </source>
</evidence>
<dbReference type="Pfam" id="PF07719">
    <property type="entry name" value="TPR_2"/>
    <property type="match status" value="1"/>
</dbReference>
<evidence type="ECO:0000256" key="8">
    <source>
        <dbReference type="ARBA" id="ARBA00022553"/>
    </source>
</evidence>
<keyword evidence="14" id="KW-0963">Cytoplasm</keyword>
<keyword evidence="12" id="KW-0007">Acetylation</keyword>
<evidence type="ECO:0000256" key="16">
    <source>
        <dbReference type="ARBA" id="ARBA00023242"/>
    </source>
</evidence>
<name>A0A5C7HPM4_9ROSI</name>
<dbReference type="SMART" id="SM00028">
    <property type="entry name" value="TPR"/>
    <property type="match status" value="3"/>
</dbReference>
<sequence length="678" mass="76420">MADEDTNVGQKKKAPSEDDKRRQKIVPGSLMKAVMRPGGGDSTPADGDQVIYHCTVRTLDGVIVESTRSENGGKGIPIRQVLGKSKLIVGLLEGIPTMLKGEVSMFKMKSEMHYGEDDCPVFAPHNFPKEEELHFEIEMIDFSKAKARIAYLISPSTFSYIRLVVTDDLGVLKKISPPMLNSCYNSALLFAGTIQYDPNMLFQLSFLYTIPVINEGQGWETPRQPYEVRVWISAKTGDGKLILSHTEGEPYFFTFGKSEVPKGLEMGIGTMTREEKAVIYVKSQYLTQSRLLPVIEGLEEVHFEVELVHLIQVRDMLGDGRLIKRRLRDGKGEFPMDCPLHDSLLCVHYKGMLLNEEKRVFYDTRVDNNGQPLEFGSGEGMVPEGFEMCVRLMLPGELALVTCPPDYAYDKFPRPANVPEGAHIQWEIELLGFEMPRDWTGLNFESIMEEAEQIRVTGNRLFKEGKFELAKAKYEKVLREFNHVNPQDDEEGKMFLEKRNLLHLNVAACLLKLGECRKSIEACNKVLDANPAHVKGLYRRGMAYMALGEFEEARNDFNAMIKVDKSSEPDANAALSKLKRAEQEFDRKARKQFKGLFDKKPGEIADAGAEEIKDEDQATLENEKNDSQDDEEESDGDETREFLEPAAAGAPQRGLLYRLWPTGGQIFSALGLERCTIL</sequence>
<evidence type="ECO:0000256" key="7">
    <source>
        <dbReference type="ARBA" id="ARBA00022481"/>
    </source>
</evidence>
<accession>A0A5C7HPM4</accession>
<keyword evidence="11 18" id="KW-0802">TPR repeat</keyword>
<comment type="caution">
    <text evidence="21">The sequence shown here is derived from an EMBL/GenBank/DDBJ whole genome shotgun (WGS) entry which is preliminary data.</text>
</comment>
<dbReference type="Gene3D" id="1.25.40.10">
    <property type="entry name" value="Tetratricopeptide repeat domain"/>
    <property type="match status" value="1"/>
</dbReference>
<dbReference type="PANTHER" id="PTHR46512">
    <property type="entry name" value="PEPTIDYLPROLYL ISOMERASE"/>
    <property type="match status" value="1"/>
</dbReference>
<evidence type="ECO:0000256" key="3">
    <source>
        <dbReference type="ARBA" id="ARBA00004173"/>
    </source>
</evidence>
<evidence type="ECO:0000256" key="19">
    <source>
        <dbReference type="SAM" id="MobiDB-lite"/>
    </source>
</evidence>
<protein>
    <recommendedName>
        <fullName evidence="17">peptidylprolyl isomerase</fullName>
        <ecNumber evidence="17">5.2.1.8</ecNumber>
    </recommendedName>
</protein>
<evidence type="ECO:0000313" key="21">
    <source>
        <dbReference type="EMBL" id="TXG58715.1"/>
    </source>
</evidence>
<dbReference type="EMBL" id="VAHF01000007">
    <property type="protein sequence ID" value="TXG58715.1"/>
    <property type="molecule type" value="Genomic_DNA"/>
</dbReference>
<dbReference type="FunFam" id="3.10.50.40:FF:000039">
    <property type="entry name" value="Peptidylprolyl isomerase"/>
    <property type="match status" value="1"/>
</dbReference>
<keyword evidence="17" id="KW-0697">Rotamase</keyword>
<dbReference type="GO" id="GO:0005829">
    <property type="term" value="C:cytosol"/>
    <property type="evidence" value="ECO:0007669"/>
    <property type="project" value="UniProtKB-SubCell"/>
</dbReference>
<dbReference type="InterPro" id="IPR046357">
    <property type="entry name" value="PPIase_dom_sf"/>
</dbReference>
<evidence type="ECO:0000256" key="18">
    <source>
        <dbReference type="PROSITE-ProRule" id="PRU00339"/>
    </source>
</evidence>
<dbReference type="SUPFAM" id="SSF54534">
    <property type="entry name" value="FKBP-like"/>
    <property type="match status" value="3"/>
</dbReference>
<dbReference type="EC" id="5.2.1.8" evidence="17"/>
<keyword evidence="13" id="KW-0496">Mitochondrion</keyword>
<dbReference type="InterPro" id="IPR011990">
    <property type="entry name" value="TPR-like_helical_dom_sf"/>
</dbReference>
<evidence type="ECO:0000256" key="2">
    <source>
        <dbReference type="ARBA" id="ARBA00004123"/>
    </source>
</evidence>
<feature type="region of interest" description="Disordered" evidence="19">
    <location>
        <begin position="1"/>
        <end position="24"/>
    </location>
</feature>
<comment type="subcellular location">
    <subcellularLocation>
        <location evidence="4">Cytoplasm</location>
        <location evidence="4">Cytoskeleton</location>
    </subcellularLocation>
    <subcellularLocation>
        <location evidence="5">Cytoplasm</location>
        <location evidence="5">Cytosol</location>
    </subcellularLocation>
    <subcellularLocation>
        <location evidence="3">Mitochondrion</location>
    </subcellularLocation>
    <subcellularLocation>
        <location evidence="2">Nucleus</location>
    </subcellularLocation>
</comment>
<evidence type="ECO:0000256" key="14">
    <source>
        <dbReference type="ARBA" id="ARBA00023212"/>
    </source>
</evidence>
<proteinExistence type="inferred from homology"/>
<keyword evidence="9" id="KW-0493">Microtubule</keyword>
<dbReference type="GO" id="GO:0005634">
    <property type="term" value="C:nucleus"/>
    <property type="evidence" value="ECO:0007669"/>
    <property type="project" value="UniProtKB-SubCell"/>
</dbReference>
<keyword evidence="22" id="KW-1185">Reference proteome</keyword>
<evidence type="ECO:0000256" key="1">
    <source>
        <dbReference type="ARBA" id="ARBA00000971"/>
    </source>
</evidence>
<dbReference type="PROSITE" id="PS50005">
    <property type="entry name" value="TPR"/>
    <property type="match status" value="1"/>
</dbReference>
<feature type="domain" description="PPIase FKBP-type" evidence="20">
    <location>
        <begin position="342"/>
        <end position="434"/>
    </location>
</feature>
<dbReference type="PROSITE" id="PS50059">
    <property type="entry name" value="FKBP_PPIASE"/>
    <property type="match status" value="3"/>
</dbReference>
<feature type="compositionally biased region" description="Acidic residues" evidence="19">
    <location>
        <begin position="608"/>
        <end position="618"/>
    </location>
</feature>
<keyword evidence="15 17" id="KW-0413">Isomerase</keyword>
<dbReference type="InterPro" id="IPR001179">
    <property type="entry name" value="PPIase_FKBP_dom"/>
</dbReference>
<evidence type="ECO:0000313" key="22">
    <source>
        <dbReference type="Proteomes" id="UP000323000"/>
    </source>
</evidence>
<evidence type="ECO:0000256" key="15">
    <source>
        <dbReference type="ARBA" id="ARBA00023235"/>
    </source>
</evidence>
<evidence type="ECO:0000256" key="5">
    <source>
        <dbReference type="ARBA" id="ARBA00004514"/>
    </source>
</evidence>
<evidence type="ECO:0000256" key="6">
    <source>
        <dbReference type="ARBA" id="ARBA00006577"/>
    </source>
</evidence>
<evidence type="ECO:0000256" key="12">
    <source>
        <dbReference type="ARBA" id="ARBA00022990"/>
    </source>
</evidence>
<dbReference type="InterPro" id="IPR050754">
    <property type="entry name" value="FKBP4/5/8-like"/>
</dbReference>
<dbReference type="Gene3D" id="3.10.50.40">
    <property type="match status" value="3"/>
</dbReference>
<evidence type="ECO:0000256" key="13">
    <source>
        <dbReference type="ARBA" id="ARBA00023128"/>
    </source>
</evidence>
<evidence type="ECO:0000256" key="9">
    <source>
        <dbReference type="ARBA" id="ARBA00022701"/>
    </source>
</evidence>
<evidence type="ECO:0000256" key="17">
    <source>
        <dbReference type="PROSITE-ProRule" id="PRU00277"/>
    </source>
</evidence>
<keyword evidence="16" id="KW-0539">Nucleus</keyword>
<dbReference type="OrthoDB" id="1902587at2759"/>
<feature type="domain" description="PPIase FKBP-type" evidence="20">
    <location>
        <begin position="225"/>
        <end position="311"/>
    </location>
</feature>